<comment type="caution">
    <text evidence="3">The sequence shown here is derived from an EMBL/GenBank/DDBJ whole genome shotgun (WGS) entry which is preliminary data.</text>
</comment>
<protein>
    <submittedName>
        <fullName evidence="3">Eukaryotic translation initiation factor 2(eIF-2) family protein</fullName>
    </submittedName>
</protein>
<reference evidence="4" key="1">
    <citation type="journal article" date="2019" name="Curr. Biol.">
        <title>Genome Sequence of Striga asiatica Provides Insight into the Evolution of Plant Parasitism.</title>
        <authorList>
            <person name="Yoshida S."/>
            <person name="Kim S."/>
            <person name="Wafula E.K."/>
            <person name="Tanskanen J."/>
            <person name="Kim Y.M."/>
            <person name="Honaas L."/>
            <person name="Yang Z."/>
            <person name="Spallek T."/>
            <person name="Conn C.E."/>
            <person name="Ichihashi Y."/>
            <person name="Cheong K."/>
            <person name="Cui S."/>
            <person name="Der J.P."/>
            <person name="Gundlach H."/>
            <person name="Jiao Y."/>
            <person name="Hori C."/>
            <person name="Ishida J.K."/>
            <person name="Kasahara H."/>
            <person name="Kiba T."/>
            <person name="Kim M.S."/>
            <person name="Koo N."/>
            <person name="Laohavisit A."/>
            <person name="Lee Y.H."/>
            <person name="Lumba S."/>
            <person name="McCourt P."/>
            <person name="Mortimer J.C."/>
            <person name="Mutuku J.M."/>
            <person name="Nomura T."/>
            <person name="Sasaki-Sekimoto Y."/>
            <person name="Seto Y."/>
            <person name="Wang Y."/>
            <person name="Wakatake T."/>
            <person name="Sakakibara H."/>
            <person name="Demura T."/>
            <person name="Yamaguchi S."/>
            <person name="Yoneyama K."/>
            <person name="Manabe R.I."/>
            <person name="Nelson D.C."/>
            <person name="Schulman A.H."/>
            <person name="Timko M.P."/>
            <person name="dePamphilis C.W."/>
            <person name="Choi D."/>
            <person name="Shirasu K."/>
        </authorList>
    </citation>
    <scope>NUCLEOTIDE SEQUENCE [LARGE SCALE GENOMIC DNA]</scope>
    <source>
        <strain evidence="4">cv. UVA1</strain>
    </source>
</reference>
<evidence type="ECO:0000256" key="1">
    <source>
        <dbReference type="SAM" id="MobiDB-lite"/>
    </source>
</evidence>
<dbReference type="Pfam" id="PF26130">
    <property type="entry name" value="PB1-like"/>
    <property type="match status" value="1"/>
</dbReference>
<feature type="region of interest" description="Disordered" evidence="1">
    <location>
        <begin position="105"/>
        <end position="188"/>
    </location>
</feature>
<sequence>MADSQKLSIFLDHGGRFVMLDNAMEYFGGDVHIRHGIDFDRFGYLDLVDEIEKLGYTEVGKLYYKIRGEMGSVTYINIHNDATLMDMIANDLPKLFQNWKSCKNAPVENPQKKQKSAESHGTAAENPPPAPQSGKKKPRRNPVRMTQTEPALQSENDHGSQIYRERNLWQRSEREGSKRKRSKRKGSYHWHSREYNKLVLCILNGI</sequence>
<feature type="compositionally biased region" description="Basic residues" evidence="1">
    <location>
        <begin position="177"/>
        <end position="188"/>
    </location>
</feature>
<dbReference type="Proteomes" id="UP000325081">
    <property type="component" value="Unassembled WGS sequence"/>
</dbReference>
<feature type="compositionally biased region" description="Basic and acidic residues" evidence="1">
    <location>
        <begin position="155"/>
        <end position="176"/>
    </location>
</feature>
<dbReference type="AlphaFoldDB" id="A0A5A7RDE0"/>
<dbReference type="OrthoDB" id="998442at2759"/>
<evidence type="ECO:0000313" key="3">
    <source>
        <dbReference type="EMBL" id="GER55753.1"/>
    </source>
</evidence>
<proteinExistence type="predicted"/>
<keyword evidence="4" id="KW-1185">Reference proteome</keyword>
<dbReference type="GO" id="GO:0003743">
    <property type="term" value="F:translation initiation factor activity"/>
    <property type="evidence" value="ECO:0007669"/>
    <property type="project" value="UniProtKB-KW"/>
</dbReference>
<name>A0A5A7RDE0_STRAF</name>
<keyword evidence="3" id="KW-0648">Protein biosynthesis</keyword>
<keyword evidence="3" id="KW-0396">Initiation factor</keyword>
<evidence type="ECO:0000259" key="2">
    <source>
        <dbReference type="Pfam" id="PF26130"/>
    </source>
</evidence>
<organism evidence="3 4">
    <name type="scientific">Striga asiatica</name>
    <name type="common">Asiatic witchweed</name>
    <name type="synonym">Buchnera asiatica</name>
    <dbReference type="NCBI Taxonomy" id="4170"/>
    <lineage>
        <taxon>Eukaryota</taxon>
        <taxon>Viridiplantae</taxon>
        <taxon>Streptophyta</taxon>
        <taxon>Embryophyta</taxon>
        <taxon>Tracheophyta</taxon>
        <taxon>Spermatophyta</taxon>
        <taxon>Magnoliopsida</taxon>
        <taxon>eudicotyledons</taxon>
        <taxon>Gunneridae</taxon>
        <taxon>Pentapetalae</taxon>
        <taxon>asterids</taxon>
        <taxon>lamiids</taxon>
        <taxon>Lamiales</taxon>
        <taxon>Orobanchaceae</taxon>
        <taxon>Buchnereae</taxon>
        <taxon>Striga</taxon>
    </lineage>
</organism>
<gene>
    <name evidence="3" type="ORF">STAS_33449</name>
</gene>
<dbReference type="InterPro" id="IPR058594">
    <property type="entry name" value="PB1-like_dom_pln"/>
</dbReference>
<dbReference type="EMBL" id="BKCP01012181">
    <property type="protein sequence ID" value="GER55753.1"/>
    <property type="molecule type" value="Genomic_DNA"/>
</dbReference>
<evidence type="ECO:0000313" key="4">
    <source>
        <dbReference type="Proteomes" id="UP000325081"/>
    </source>
</evidence>
<feature type="non-terminal residue" evidence="3">
    <location>
        <position position="206"/>
    </location>
</feature>
<feature type="compositionally biased region" description="Polar residues" evidence="1">
    <location>
        <begin position="144"/>
        <end position="154"/>
    </location>
</feature>
<feature type="domain" description="PB1-like" evidence="2">
    <location>
        <begin position="5"/>
        <end position="89"/>
    </location>
</feature>
<accession>A0A5A7RDE0</accession>